<organism evidence="7 8">
    <name type="scientific">Labilibaculum manganireducens</name>
    <dbReference type="NCBI Taxonomy" id="1940525"/>
    <lineage>
        <taxon>Bacteria</taxon>
        <taxon>Pseudomonadati</taxon>
        <taxon>Bacteroidota</taxon>
        <taxon>Bacteroidia</taxon>
        <taxon>Marinilabiliales</taxon>
        <taxon>Marinifilaceae</taxon>
        <taxon>Labilibaculum</taxon>
    </lineage>
</organism>
<evidence type="ECO:0000256" key="2">
    <source>
        <dbReference type="ARBA" id="ARBA00022475"/>
    </source>
</evidence>
<accession>A0A2N3IEI8</accession>
<evidence type="ECO:0000256" key="6">
    <source>
        <dbReference type="SAM" id="Phobius"/>
    </source>
</evidence>
<feature type="transmembrane region" description="Helical" evidence="6">
    <location>
        <begin position="40"/>
        <end position="63"/>
    </location>
</feature>
<dbReference type="GO" id="GO:0005886">
    <property type="term" value="C:plasma membrane"/>
    <property type="evidence" value="ECO:0007669"/>
    <property type="project" value="UniProtKB-SubCell"/>
</dbReference>
<keyword evidence="2" id="KW-1003">Cell membrane</keyword>
<dbReference type="Pfam" id="PF13440">
    <property type="entry name" value="Polysacc_synt_3"/>
    <property type="match status" value="1"/>
</dbReference>
<keyword evidence="4 6" id="KW-1133">Transmembrane helix</keyword>
<dbReference type="PANTHER" id="PTHR30250">
    <property type="entry name" value="PST FAMILY PREDICTED COLANIC ACID TRANSPORTER"/>
    <property type="match status" value="1"/>
</dbReference>
<name>A0A2N3IEI8_9BACT</name>
<keyword evidence="3 6" id="KW-0812">Transmembrane</keyword>
<feature type="transmembrane region" description="Helical" evidence="6">
    <location>
        <begin position="186"/>
        <end position="205"/>
    </location>
</feature>
<gene>
    <name evidence="7" type="ORF">BZG01_03285</name>
</gene>
<keyword evidence="5 6" id="KW-0472">Membrane</keyword>
<protein>
    <submittedName>
        <fullName evidence="7">Uncharacterized protein</fullName>
    </submittedName>
</protein>
<comment type="subcellular location">
    <subcellularLocation>
        <location evidence="1">Cell membrane</location>
        <topology evidence="1">Multi-pass membrane protein</topology>
    </subcellularLocation>
</comment>
<evidence type="ECO:0000256" key="1">
    <source>
        <dbReference type="ARBA" id="ARBA00004651"/>
    </source>
</evidence>
<feature type="transmembrane region" description="Helical" evidence="6">
    <location>
        <begin position="462"/>
        <end position="484"/>
    </location>
</feature>
<feature type="transmembrane region" description="Helical" evidence="6">
    <location>
        <begin position="118"/>
        <end position="139"/>
    </location>
</feature>
<dbReference type="AlphaFoldDB" id="A0A2N3IEI8"/>
<feature type="transmembrane region" description="Helical" evidence="6">
    <location>
        <begin position="433"/>
        <end position="456"/>
    </location>
</feature>
<feature type="transmembrane region" description="Helical" evidence="6">
    <location>
        <begin position="402"/>
        <end position="421"/>
    </location>
</feature>
<evidence type="ECO:0000256" key="3">
    <source>
        <dbReference type="ARBA" id="ARBA00022692"/>
    </source>
</evidence>
<evidence type="ECO:0000313" key="8">
    <source>
        <dbReference type="Proteomes" id="UP000233618"/>
    </source>
</evidence>
<evidence type="ECO:0000256" key="4">
    <source>
        <dbReference type="ARBA" id="ARBA00022989"/>
    </source>
</evidence>
<feature type="transmembrane region" description="Helical" evidence="6">
    <location>
        <begin position="226"/>
        <end position="246"/>
    </location>
</feature>
<reference evidence="7 8" key="1">
    <citation type="journal article" date="2017" name="Front. Microbiol.">
        <title>Labilibaculum manganireducens gen. nov., sp. nov. and Labilibaculum filiforme sp. nov., Novel Bacteroidetes Isolated from Subsurface Sediments of the Baltic Sea.</title>
        <authorList>
            <person name="Vandieken V."/>
            <person name="Marshall I.P."/>
            <person name="Niemann H."/>
            <person name="Engelen B."/>
            <person name="Cypionka H."/>
        </authorList>
    </citation>
    <scope>NUCLEOTIDE SEQUENCE [LARGE SCALE GENOMIC DNA]</scope>
    <source>
        <strain evidence="7 8">59.10-2M</strain>
    </source>
</reference>
<feature type="transmembrane region" description="Helical" evidence="6">
    <location>
        <begin position="84"/>
        <end position="106"/>
    </location>
</feature>
<dbReference type="PANTHER" id="PTHR30250:SF26">
    <property type="entry name" value="PSMA PROTEIN"/>
    <property type="match status" value="1"/>
</dbReference>
<evidence type="ECO:0000256" key="5">
    <source>
        <dbReference type="ARBA" id="ARBA00023136"/>
    </source>
</evidence>
<evidence type="ECO:0000313" key="7">
    <source>
        <dbReference type="EMBL" id="PKQ68754.1"/>
    </source>
</evidence>
<feature type="transmembrane region" description="Helical" evidence="6">
    <location>
        <begin position="270"/>
        <end position="291"/>
    </location>
</feature>
<feature type="transmembrane region" description="Helical" evidence="6">
    <location>
        <begin position="376"/>
        <end position="396"/>
    </location>
</feature>
<dbReference type="InterPro" id="IPR050833">
    <property type="entry name" value="Poly_Biosynth_Transport"/>
</dbReference>
<proteinExistence type="predicted"/>
<feature type="transmembrane region" description="Helical" evidence="6">
    <location>
        <begin position="160"/>
        <end position="180"/>
    </location>
</feature>
<feature type="transmembrane region" description="Helical" evidence="6">
    <location>
        <begin position="345"/>
        <end position="369"/>
    </location>
</feature>
<dbReference type="RefSeq" id="WP_101308403.1">
    <property type="nucleotide sequence ID" value="NZ_MVDE01000003.1"/>
</dbReference>
<sequence>MSQRKLFFKNTFYNVFFLVITQLLNLFILPLFINNIGAELYGIWILSNIIIGYMGVLDFGFGIGVQKYLSKAYIGNQKLYFNQVFSTGIALHLFIGILIAILVVYFNHNIVSFFNIEATLLVQAQQVLLIAGIFSVLIWPMKMVSSVFPAILDYKLDSKLKAYVSFTKTLVLLLSVYISLDIVTIALIYNMVGVLMWLPTIFSVRKSVNYIQCKFSFVRKSVFKEIFSFSMGMFFLQLMRMLSVQLDNLIIGRLLSVREVSHYKITSTPFIMSESFLGMISGVIMPTIFAADANNNRALINRMAIIGVKYFAICSVPMALAGIVLTKPFFLLWVGSEYTNLVVWAQIYMLIYIIAPGFGVISNIVFALGHTKKVNSYFMLSVIINVTLSILLIPKYGIGGPILGTLISSITVTIPSFFHYCKILNLHWRDMFFTSYKIVLASTPLFLLLYTVSNFYLDFNNWMSFILFAALSLTCLLLPMFFFLEIEEKKKIKLLLGSLKLNRN</sequence>
<keyword evidence="8" id="KW-1185">Reference proteome</keyword>
<dbReference type="Proteomes" id="UP000233618">
    <property type="component" value="Unassembled WGS sequence"/>
</dbReference>
<comment type="caution">
    <text evidence="7">The sequence shown here is derived from an EMBL/GenBank/DDBJ whole genome shotgun (WGS) entry which is preliminary data.</text>
</comment>
<dbReference type="EMBL" id="MVDE01000003">
    <property type="protein sequence ID" value="PKQ68754.1"/>
    <property type="molecule type" value="Genomic_DNA"/>
</dbReference>
<feature type="transmembrane region" description="Helical" evidence="6">
    <location>
        <begin position="12"/>
        <end position="34"/>
    </location>
</feature>
<feature type="transmembrane region" description="Helical" evidence="6">
    <location>
        <begin position="303"/>
        <end position="325"/>
    </location>
</feature>